<dbReference type="Proteomes" id="UP000812440">
    <property type="component" value="Chromosome 8_10"/>
</dbReference>
<gene>
    <name evidence="5" type="ORF">GDO86_014483</name>
</gene>
<dbReference type="PANTHER" id="PTHR11409:SF50">
    <property type="entry name" value="ADENOSINE DEAMINASE, GENE 2 ISOFORM X1"/>
    <property type="match status" value="1"/>
</dbReference>
<dbReference type="GO" id="GO:0043103">
    <property type="term" value="P:hypoxanthine salvage"/>
    <property type="evidence" value="ECO:0007669"/>
    <property type="project" value="TreeGrafter"/>
</dbReference>
<dbReference type="InterPro" id="IPR001365">
    <property type="entry name" value="A_deaminase_dom"/>
</dbReference>
<evidence type="ECO:0000313" key="6">
    <source>
        <dbReference type="Proteomes" id="UP000812440"/>
    </source>
</evidence>
<reference evidence="5" key="1">
    <citation type="thesis" date="2020" institute="ProQuest LLC" country="789 East Eisenhower Parkway, Ann Arbor, MI, USA">
        <title>Comparative Genomics and Chromosome Evolution.</title>
        <authorList>
            <person name="Mudd A.B."/>
        </authorList>
    </citation>
    <scope>NUCLEOTIDE SEQUENCE</scope>
    <source>
        <strain evidence="5">Female2</strain>
        <tissue evidence="5">Blood</tissue>
    </source>
</reference>
<sequence>MEANEGVIYTEVRYTPQLFANCKIDPIPWGQEEKKQLHLPGIETIEDLRRKIECTKAGSLTEFLSKFAFYMPIVAGDREAVRRIAYEFVEMESKQGVIYVEVRYSPQLFANCKVDPIPWGQKEGDLSPDEVVDLVNHGLKEGEKDFNIKVKSILCCLRHMPGWSFDVVELCKKYHHNTVVGIDLAGDEGLKSETYPGHLKAFKEAEQCGIHRTVHAGEAGPASVVREAVNLLKAERIGHGYHTIEDPELYSRLLKMDMHFEMCPWCSYITGACDADFTKHPLIQFKKDGANYSISCDGPLPNGKHLDNDYAIVQKYMGFTEEDFMRANINAARSSFLPEDEKQILLKKLYSAYGMEESENFA</sequence>
<dbReference type="GO" id="GO:0009897">
    <property type="term" value="C:external side of plasma membrane"/>
    <property type="evidence" value="ECO:0007669"/>
    <property type="project" value="TreeGrafter"/>
</dbReference>
<dbReference type="AlphaFoldDB" id="A0A8T2JRY4"/>
<dbReference type="GO" id="GO:0042110">
    <property type="term" value="P:T cell activation"/>
    <property type="evidence" value="ECO:0007669"/>
    <property type="project" value="TreeGrafter"/>
</dbReference>
<evidence type="ECO:0000313" key="5">
    <source>
        <dbReference type="EMBL" id="KAG8447052.1"/>
    </source>
</evidence>
<dbReference type="Pfam" id="PF00962">
    <property type="entry name" value="A_deaminase"/>
    <property type="match status" value="1"/>
</dbReference>
<dbReference type="InterPro" id="IPR006330">
    <property type="entry name" value="Ado/ade_deaminase"/>
</dbReference>
<dbReference type="EMBL" id="JAACNH010000003">
    <property type="protein sequence ID" value="KAG8447052.1"/>
    <property type="molecule type" value="Genomic_DNA"/>
</dbReference>
<dbReference type="GO" id="GO:0005829">
    <property type="term" value="C:cytosol"/>
    <property type="evidence" value="ECO:0007669"/>
    <property type="project" value="TreeGrafter"/>
</dbReference>
<name>A0A8T2JRY4_9PIPI</name>
<dbReference type="OrthoDB" id="272271at2759"/>
<dbReference type="GO" id="GO:0046872">
    <property type="term" value="F:metal ion binding"/>
    <property type="evidence" value="ECO:0007669"/>
    <property type="project" value="UniProtKB-KW"/>
</dbReference>
<protein>
    <recommendedName>
        <fullName evidence="4">Adenosine deaminase domain-containing protein</fullName>
    </recommendedName>
</protein>
<dbReference type="FunFam" id="3.20.20.140:FF:000057">
    <property type="entry name" value="Adenosine deaminase"/>
    <property type="match status" value="1"/>
</dbReference>
<dbReference type="NCBIfam" id="TIGR01430">
    <property type="entry name" value="aden_deam"/>
    <property type="match status" value="1"/>
</dbReference>
<comment type="caution">
    <text evidence="5">The sequence shown here is derived from an EMBL/GenBank/DDBJ whole genome shotgun (WGS) entry which is preliminary data.</text>
</comment>
<dbReference type="GO" id="GO:0060169">
    <property type="term" value="P:negative regulation of adenosine receptor signaling pathway"/>
    <property type="evidence" value="ECO:0007669"/>
    <property type="project" value="TreeGrafter"/>
</dbReference>
<keyword evidence="3" id="KW-0378">Hydrolase</keyword>
<dbReference type="SUPFAM" id="SSF51556">
    <property type="entry name" value="Metallo-dependent hydrolases"/>
    <property type="match status" value="1"/>
</dbReference>
<dbReference type="GO" id="GO:0006154">
    <property type="term" value="P:adenosine catabolic process"/>
    <property type="evidence" value="ECO:0007669"/>
    <property type="project" value="TreeGrafter"/>
</dbReference>
<proteinExistence type="predicted"/>
<dbReference type="PANTHER" id="PTHR11409">
    <property type="entry name" value="ADENOSINE DEAMINASE"/>
    <property type="match status" value="1"/>
</dbReference>
<accession>A0A8T2JRY4</accession>
<keyword evidence="6" id="KW-1185">Reference proteome</keyword>
<keyword evidence="2" id="KW-0479">Metal-binding</keyword>
<evidence type="ECO:0000256" key="3">
    <source>
        <dbReference type="ARBA" id="ARBA00022801"/>
    </source>
</evidence>
<dbReference type="GO" id="GO:0004000">
    <property type="term" value="F:adenosine deaminase activity"/>
    <property type="evidence" value="ECO:0007669"/>
    <property type="project" value="TreeGrafter"/>
</dbReference>
<evidence type="ECO:0000256" key="2">
    <source>
        <dbReference type="ARBA" id="ARBA00022723"/>
    </source>
</evidence>
<dbReference type="GO" id="GO:0046103">
    <property type="term" value="P:inosine biosynthetic process"/>
    <property type="evidence" value="ECO:0007669"/>
    <property type="project" value="TreeGrafter"/>
</dbReference>
<feature type="domain" description="Adenosine deaminase" evidence="4">
    <location>
        <begin position="34"/>
        <end position="350"/>
    </location>
</feature>
<evidence type="ECO:0000256" key="1">
    <source>
        <dbReference type="ARBA" id="ARBA00001947"/>
    </source>
</evidence>
<comment type="cofactor">
    <cofactor evidence="1">
        <name>Zn(2+)</name>
        <dbReference type="ChEBI" id="CHEBI:29105"/>
    </cofactor>
</comment>
<dbReference type="InterPro" id="IPR032466">
    <property type="entry name" value="Metal_Hydrolase"/>
</dbReference>
<dbReference type="Gene3D" id="3.20.20.140">
    <property type="entry name" value="Metal-dependent hydrolases"/>
    <property type="match status" value="1"/>
</dbReference>
<evidence type="ECO:0000259" key="4">
    <source>
        <dbReference type="Pfam" id="PF00962"/>
    </source>
</evidence>
<organism evidence="5 6">
    <name type="scientific">Hymenochirus boettgeri</name>
    <name type="common">Congo dwarf clawed frog</name>
    <dbReference type="NCBI Taxonomy" id="247094"/>
    <lineage>
        <taxon>Eukaryota</taxon>
        <taxon>Metazoa</taxon>
        <taxon>Chordata</taxon>
        <taxon>Craniata</taxon>
        <taxon>Vertebrata</taxon>
        <taxon>Euteleostomi</taxon>
        <taxon>Amphibia</taxon>
        <taxon>Batrachia</taxon>
        <taxon>Anura</taxon>
        <taxon>Pipoidea</taxon>
        <taxon>Pipidae</taxon>
        <taxon>Pipinae</taxon>
        <taxon>Hymenochirus</taxon>
    </lineage>
</organism>